<keyword evidence="2" id="KW-1185">Reference proteome</keyword>
<proteinExistence type="predicted"/>
<dbReference type="Proteomes" id="UP001597135">
    <property type="component" value="Unassembled WGS sequence"/>
</dbReference>
<name>A0ABW3ZG89_9RHOB</name>
<organism evidence="1 2">
    <name type="scientific">Litorisediminicola beolgyonensis</name>
    <dbReference type="NCBI Taxonomy" id="1173614"/>
    <lineage>
        <taxon>Bacteria</taxon>
        <taxon>Pseudomonadati</taxon>
        <taxon>Pseudomonadota</taxon>
        <taxon>Alphaproteobacteria</taxon>
        <taxon>Rhodobacterales</taxon>
        <taxon>Paracoccaceae</taxon>
        <taxon>Litorisediminicola</taxon>
    </lineage>
</organism>
<reference evidence="2" key="1">
    <citation type="journal article" date="2019" name="Int. J. Syst. Evol. Microbiol.">
        <title>The Global Catalogue of Microorganisms (GCM) 10K type strain sequencing project: providing services to taxonomists for standard genome sequencing and annotation.</title>
        <authorList>
            <consortium name="The Broad Institute Genomics Platform"/>
            <consortium name="The Broad Institute Genome Sequencing Center for Infectious Disease"/>
            <person name="Wu L."/>
            <person name="Ma J."/>
        </authorList>
    </citation>
    <scope>NUCLEOTIDE SEQUENCE [LARGE SCALE GENOMIC DNA]</scope>
    <source>
        <strain evidence="2">CCUG 62953</strain>
    </source>
</reference>
<sequence>MSYQPIIVGSGLAGWRFLNATLQAQKGAFDSSGQITRRTSYFSEKIREIRSAEGLVSDRGLRSVALEAYGLDQDLENRFFIQKILESDLTDSGSLANRLADDRYKKFAAAFGFAQPLGSGVRQPVSVGSILSRFRAHAFETAVGEQSPALRLALHAERTLPELTAEGSSENATWFRIMGTPPLRTVFETAFGLPKAFGQLDLDRQLATFRDRSEKTFGSSDPAKLAEPATLGRLIDRFLLRDQMSDLSAARPAQIALSLLKAAPKPARL</sequence>
<protein>
    <submittedName>
        <fullName evidence="1">DUF1217 domain-containing protein</fullName>
    </submittedName>
</protein>
<dbReference type="Pfam" id="PF06748">
    <property type="entry name" value="DUF1217"/>
    <property type="match status" value="1"/>
</dbReference>
<evidence type="ECO:0000313" key="1">
    <source>
        <dbReference type="EMBL" id="MFD1342201.1"/>
    </source>
</evidence>
<dbReference type="SUPFAM" id="SSF158837">
    <property type="entry name" value="AGR C 984p-like"/>
    <property type="match status" value="1"/>
</dbReference>
<dbReference type="InterPro" id="IPR023157">
    <property type="entry name" value="AGR-C-984p-like_sf"/>
</dbReference>
<accession>A0ABW3ZG89</accession>
<evidence type="ECO:0000313" key="2">
    <source>
        <dbReference type="Proteomes" id="UP001597135"/>
    </source>
</evidence>
<comment type="caution">
    <text evidence="1">The sequence shown here is derived from an EMBL/GenBank/DDBJ whole genome shotgun (WGS) entry which is preliminary data.</text>
</comment>
<dbReference type="InterPro" id="IPR010626">
    <property type="entry name" value="DUF1217"/>
</dbReference>
<dbReference type="RefSeq" id="WP_386802262.1">
    <property type="nucleotide sequence ID" value="NZ_JBHTMU010000009.1"/>
</dbReference>
<dbReference type="EMBL" id="JBHTMU010000009">
    <property type="protein sequence ID" value="MFD1342201.1"/>
    <property type="molecule type" value="Genomic_DNA"/>
</dbReference>
<dbReference type="Gene3D" id="1.10.3700.10">
    <property type="entry name" value="AGR C 984p-like"/>
    <property type="match status" value="1"/>
</dbReference>
<gene>
    <name evidence="1" type="ORF">ACFQ4E_07210</name>
</gene>